<feature type="domain" description="FERM" evidence="1">
    <location>
        <begin position="5"/>
        <end position="167"/>
    </location>
</feature>
<protein>
    <submittedName>
        <fullName evidence="2">FRMD4B isoform 10</fullName>
    </submittedName>
</protein>
<dbReference type="Proteomes" id="UP000236370">
    <property type="component" value="Unassembled WGS sequence"/>
</dbReference>
<dbReference type="Gene3D" id="3.10.20.90">
    <property type="entry name" value="Phosphatidylinositol 3-kinase Catalytic Subunit, Chain A, domain 1"/>
    <property type="match status" value="1"/>
</dbReference>
<dbReference type="GO" id="GO:0090162">
    <property type="term" value="P:establishment of epithelial cell polarity"/>
    <property type="evidence" value="ECO:0007669"/>
    <property type="project" value="InterPro"/>
</dbReference>
<dbReference type="InterPro" id="IPR029071">
    <property type="entry name" value="Ubiquitin-like_domsf"/>
</dbReference>
<dbReference type="InterPro" id="IPR047176">
    <property type="entry name" value="FRMD4A/B"/>
</dbReference>
<organism evidence="2 3">
    <name type="scientific">Pan troglodytes</name>
    <name type="common">Chimpanzee</name>
    <dbReference type="NCBI Taxonomy" id="9598"/>
    <lineage>
        <taxon>Eukaryota</taxon>
        <taxon>Metazoa</taxon>
        <taxon>Chordata</taxon>
        <taxon>Craniata</taxon>
        <taxon>Vertebrata</taxon>
        <taxon>Euteleostomi</taxon>
        <taxon>Mammalia</taxon>
        <taxon>Eutheria</taxon>
        <taxon>Euarchontoglires</taxon>
        <taxon>Primates</taxon>
        <taxon>Haplorrhini</taxon>
        <taxon>Catarrhini</taxon>
        <taxon>Hominidae</taxon>
        <taxon>Pan</taxon>
    </lineage>
</organism>
<evidence type="ECO:0000313" key="3">
    <source>
        <dbReference type="Proteomes" id="UP000236370"/>
    </source>
</evidence>
<dbReference type="PANTHER" id="PTHR46079:SF1">
    <property type="entry name" value="FERM DOMAIN-CONTAINING PROTEIN 4B"/>
    <property type="match status" value="1"/>
</dbReference>
<feature type="non-terminal residue" evidence="2">
    <location>
        <position position="167"/>
    </location>
</feature>
<evidence type="ECO:0000313" key="2">
    <source>
        <dbReference type="EMBL" id="PNI79846.1"/>
    </source>
</evidence>
<dbReference type="InterPro" id="IPR000299">
    <property type="entry name" value="FERM_domain"/>
</dbReference>
<dbReference type="CDD" id="cd14473">
    <property type="entry name" value="FERM_B-lobe"/>
    <property type="match status" value="1"/>
</dbReference>
<accession>A0A2J8P742</accession>
<dbReference type="SUPFAM" id="SSF47031">
    <property type="entry name" value="Second domain of FERM"/>
    <property type="match status" value="1"/>
</dbReference>
<dbReference type="SUPFAM" id="SSF54236">
    <property type="entry name" value="Ubiquitin-like"/>
    <property type="match status" value="1"/>
</dbReference>
<dbReference type="AlphaFoldDB" id="A0A2J8P742"/>
<dbReference type="Pfam" id="PF09379">
    <property type="entry name" value="FERM_N"/>
    <property type="match status" value="1"/>
</dbReference>
<proteinExistence type="predicted"/>
<sequence length="167" mass="19291">MTEGRHCQVHLLDDRRLELLVQPKLLARELLDLVASHFNLKEKEYFGITFIDDTGQQNWLQLDHRVLDHDLPKKPGPTILHFAVRFYIESISFLKDKTTVELFFLNAKACVHKGQIEVDSETIFKLAAFILQEAKGDYTSDENARKDLKTLPAFPTKTLQEHPSLAY</sequence>
<name>A0A2J8P742_PANTR</name>
<comment type="caution">
    <text evidence="2">The sequence shown here is derived from an EMBL/GenBank/DDBJ whole genome shotgun (WGS) entry which is preliminary data.</text>
</comment>
<dbReference type="InterPro" id="IPR019749">
    <property type="entry name" value="Band_41_domain"/>
</dbReference>
<dbReference type="InterPro" id="IPR035963">
    <property type="entry name" value="FERM_2"/>
</dbReference>
<dbReference type="EMBL" id="NBAG03000218">
    <property type="protein sequence ID" value="PNI79846.1"/>
    <property type="molecule type" value="Genomic_DNA"/>
</dbReference>
<reference evidence="2 3" key="1">
    <citation type="submission" date="2017-12" db="EMBL/GenBank/DDBJ databases">
        <title>High-resolution comparative analysis of great ape genomes.</title>
        <authorList>
            <person name="Pollen A."/>
            <person name="Hastie A."/>
            <person name="Hormozdiari F."/>
            <person name="Dougherty M."/>
            <person name="Liu R."/>
            <person name="Chaisson M."/>
            <person name="Hoppe E."/>
            <person name="Hill C."/>
            <person name="Pang A."/>
            <person name="Hillier L."/>
            <person name="Baker C."/>
            <person name="Armstrong J."/>
            <person name="Shendure J."/>
            <person name="Paten B."/>
            <person name="Wilson R."/>
            <person name="Chao H."/>
            <person name="Schneider V."/>
            <person name="Ventura M."/>
            <person name="Kronenberg Z."/>
            <person name="Murali S."/>
            <person name="Gordon D."/>
            <person name="Cantsilieris S."/>
            <person name="Munson K."/>
            <person name="Nelson B."/>
            <person name="Raja A."/>
            <person name="Underwood J."/>
            <person name="Diekhans M."/>
            <person name="Fiddes I."/>
            <person name="Haussler D."/>
            <person name="Eichler E."/>
        </authorList>
    </citation>
    <scope>NUCLEOTIDE SEQUENCE [LARGE SCALE GENOMIC DNA]</scope>
    <source>
        <strain evidence="2">Yerkes chimp pedigree #C0471</strain>
    </source>
</reference>
<dbReference type="InterPro" id="IPR014352">
    <property type="entry name" value="FERM/acyl-CoA-bd_prot_sf"/>
</dbReference>
<dbReference type="SMART" id="SM00295">
    <property type="entry name" value="B41"/>
    <property type="match status" value="1"/>
</dbReference>
<dbReference type="InterPro" id="IPR018979">
    <property type="entry name" value="FERM_N"/>
</dbReference>
<gene>
    <name evidence="2" type="ORF">CK820_G0004764</name>
</gene>
<dbReference type="Gene3D" id="1.20.80.10">
    <property type="match status" value="1"/>
</dbReference>
<dbReference type="InterPro" id="IPR019748">
    <property type="entry name" value="FERM_central"/>
</dbReference>
<dbReference type="FunFam" id="3.10.20.90:FF:000019">
    <property type="entry name" value="FERM domain containing 4A"/>
    <property type="match status" value="1"/>
</dbReference>
<dbReference type="PROSITE" id="PS50057">
    <property type="entry name" value="FERM_3"/>
    <property type="match status" value="1"/>
</dbReference>
<dbReference type="Pfam" id="PF00373">
    <property type="entry name" value="FERM_M"/>
    <property type="match status" value="1"/>
</dbReference>
<evidence type="ECO:0000259" key="1">
    <source>
        <dbReference type="PROSITE" id="PS50057"/>
    </source>
</evidence>
<dbReference type="PANTHER" id="PTHR46079">
    <property type="entry name" value="FERM DOMAIN-CONTAINING PROTEIN 4"/>
    <property type="match status" value="1"/>
</dbReference>